<evidence type="ECO:0000256" key="2">
    <source>
        <dbReference type="ARBA" id="ARBA00023315"/>
    </source>
</evidence>
<organism evidence="4 5">
    <name type="scientific">Sedimenticola thiotaurini</name>
    <dbReference type="NCBI Taxonomy" id="1543721"/>
    <lineage>
        <taxon>Bacteria</taxon>
        <taxon>Pseudomonadati</taxon>
        <taxon>Pseudomonadota</taxon>
        <taxon>Gammaproteobacteria</taxon>
        <taxon>Chromatiales</taxon>
        <taxon>Sedimenticolaceae</taxon>
        <taxon>Sedimenticola</taxon>
    </lineage>
</organism>
<dbReference type="Pfam" id="PF11814">
    <property type="entry name" value="DUF3335"/>
    <property type="match status" value="1"/>
</dbReference>
<dbReference type="InterPro" id="IPR000182">
    <property type="entry name" value="GNAT_dom"/>
</dbReference>
<sequence>MTTETQVTGLSIRHARPEDLETLVELEERCFDVDRISSRQFRYLLKKGNSAILIAEKNGVVLGDVVLLFSRATSVARLYSIAVSPDARGKGIGLSLMKEAETEAWSHHRAYLRLEVRKDNHSAIRLYESLGYRRLGEFVDYYEDHMDAWRLEKSLAPDLHPDLTPVPYYEQSLEFTCGAASLMMAMKALKPETQFSRRLELRLWREATTIFMTSGHGGCGPFGLALAAVNRGFGVDVYITGEGTHLGDSVRSEHKKEVMRLVQEDMYEQLQSFGVPINPSGVTAKEIDDCLSRKGIPLVLISSWQIYKARVPHWVVVTGVDDSFIYVNDPFVDRDEGETLIDSIHMPILKEKFETMARYGRVGLQAMVVLYHD</sequence>
<dbReference type="PROSITE" id="PS51186">
    <property type="entry name" value="GNAT"/>
    <property type="match status" value="1"/>
</dbReference>
<accession>A0A558CSJ9</accession>
<dbReference type="STRING" id="1543721.AAY24_15195"/>
<dbReference type="AlphaFoldDB" id="A0A558CSJ9"/>
<dbReference type="InterPro" id="IPR021770">
    <property type="entry name" value="DUF3335"/>
</dbReference>
<comment type="caution">
    <text evidence="4">The sequence shown here is derived from an EMBL/GenBank/DDBJ whole genome shotgun (WGS) entry which is preliminary data.</text>
</comment>
<reference evidence="4 5" key="1">
    <citation type="submission" date="2019-07" db="EMBL/GenBank/DDBJ databases">
        <title>The pathways for chlorine oxyanion respiration interact through the shared metabolite chlorate.</title>
        <authorList>
            <person name="Barnum T.P."/>
            <person name="Cheng Y."/>
            <person name="Hill K.A."/>
            <person name="Lucas L.N."/>
            <person name="Carlson H.K."/>
            <person name="Coates J.D."/>
        </authorList>
    </citation>
    <scope>NUCLEOTIDE SEQUENCE [LARGE SCALE GENOMIC DNA]</scope>
    <source>
        <strain evidence="4">BK-3</strain>
    </source>
</reference>
<evidence type="ECO:0000256" key="1">
    <source>
        <dbReference type="ARBA" id="ARBA00022679"/>
    </source>
</evidence>
<dbReference type="Pfam" id="PF00583">
    <property type="entry name" value="Acetyltransf_1"/>
    <property type="match status" value="1"/>
</dbReference>
<evidence type="ECO:0000313" key="4">
    <source>
        <dbReference type="EMBL" id="TVT51747.1"/>
    </source>
</evidence>
<evidence type="ECO:0000259" key="3">
    <source>
        <dbReference type="PROSITE" id="PS51186"/>
    </source>
</evidence>
<gene>
    <name evidence="4" type="ORF">FHK82_15005</name>
</gene>
<keyword evidence="2" id="KW-0012">Acyltransferase</keyword>
<dbReference type="EMBL" id="VMRY01000084">
    <property type="protein sequence ID" value="TVT51747.1"/>
    <property type="molecule type" value="Genomic_DNA"/>
</dbReference>
<dbReference type="PANTHER" id="PTHR43420">
    <property type="entry name" value="ACETYLTRANSFERASE"/>
    <property type="match status" value="1"/>
</dbReference>
<name>A0A558CSJ9_9GAMM</name>
<keyword evidence="1 4" id="KW-0808">Transferase</keyword>
<dbReference type="SUPFAM" id="SSF55729">
    <property type="entry name" value="Acyl-CoA N-acyltransferases (Nat)"/>
    <property type="match status" value="1"/>
</dbReference>
<feature type="domain" description="N-acetyltransferase" evidence="3">
    <location>
        <begin position="10"/>
        <end position="156"/>
    </location>
</feature>
<dbReference type="GO" id="GO:0016747">
    <property type="term" value="F:acyltransferase activity, transferring groups other than amino-acyl groups"/>
    <property type="evidence" value="ECO:0007669"/>
    <property type="project" value="InterPro"/>
</dbReference>
<dbReference type="Gene3D" id="3.90.70.10">
    <property type="entry name" value="Cysteine proteinases"/>
    <property type="match status" value="1"/>
</dbReference>
<proteinExistence type="predicted"/>
<dbReference type="InterPro" id="IPR050680">
    <property type="entry name" value="YpeA/RimI_acetyltransf"/>
</dbReference>
<dbReference type="InterPro" id="IPR016181">
    <property type="entry name" value="Acyl_CoA_acyltransferase"/>
</dbReference>
<dbReference type="CDD" id="cd04301">
    <property type="entry name" value="NAT_SF"/>
    <property type="match status" value="1"/>
</dbReference>
<evidence type="ECO:0000313" key="5">
    <source>
        <dbReference type="Proteomes" id="UP000317355"/>
    </source>
</evidence>
<dbReference type="Proteomes" id="UP000317355">
    <property type="component" value="Unassembled WGS sequence"/>
</dbReference>
<dbReference type="Gene3D" id="3.40.630.30">
    <property type="match status" value="1"/>
</dbReference>
<protein>
    <submittedName>
        <fullName evidence="4">GNAT family N-acetyltransferase</fullName>
    </submittedName>
</protein>
<dbReference type="PANTHER" id="PTHR43420:SF12">
    <property type="entry name" value="N-ACETYLTRANSFERASE DOMAIN-CONTAINING PROTEIN"/>
    <property type="match status" value="1"/>
</dbReference>